<evidence type="ECO:0000313" key="2">
    <source>
        <dbReference type="Proteomes" id="UP001165136"/>
    </source>
</evidence>
<dbReference type="PRINTS" id="PR00420">
    <property type="entry name" value="RNGMNOXGNASE"/>
</dbReference>
<proteinExistence type="predicted"/>
<evidence type="ECO:0000313" key="1">
    <source>
        <dbReference type="EMBL" id="GLY69641.1"/>
    </source>
</evidence>
<reference evidence="1" key="1">
    <citation type="submission" date="2023-03" db="EMBL/GenBank/DDBJ databases">
        <title>Amycolatopsis taiwanensis NBRC 103393.</title>
        <authorList>
            <person name="Ichikawa N."/>
            <person name="Sato H."/>
            <person name="Tonouchi N."/>
        </authorList>
    </citation>
    <scope>NUCLEOTIDE SEQUENCE</scope>
    <source>
        <strain evidence="1">NBRC 103393</strain>
    </source>
</reference>
<accession>A0A9W6R551</accession>
<dbReference type="AlphaFoldDB" id="A0A9W6R551"/>
<comment type="caution">
    <text evidence="1">The sequence shown here is derived from an EMBL/GenBank/DDBJ whole genome shotgun (WGS) entry which is preliminary data.</text>
</comment>
<keyword evidence="2" id="KW-1185">Reference proteome</keyword>
<dbReference type="GO" id="GO:0004497">
    <property type="term" value="F:monooxygenase activity"/>
    <property type="evidence" value="ECO:0007669"/>
    <property type="project" value="UniProtKB-KW"/>
</dbReference>
<name>A0A9W6R551_9PSEU</name>
<dbReference type="Proteomes" id="UP001165136">
    <property type="component" value="Unassembled WGS sequence"/>
</dbReference>
<dbReference type="InterPro" id="IPR036188">
    <property type="entry name" value="FAD/NAD-bd_sf"/>
</dbReference>
<dbReference type="RefSeq" id="WP_285489119.1">
    <property type="nucleotide sequence ID" value="NZ_BSTI01000017.1"/>
</dbReference>
<protein>
    <submittedName>
        <fullName evidence="1">FAD-binding monooxygenase</fullName>
    </submittedName>
</protein>
<dbReference type="Gene3D" id="3.50.50.60">
    <property type="entry name" value="FAD/NAD(P)-binding domain"/>
    <property type="match status" value="1"/>
</dbReference>
<dbReference type="PANTHER" id="PTHR43422">
    <property type="entry name" value="THIAMINE THIAZOLE SYNTHASE"/>
    <property type="match status" value="1"/>
</dbReference>
<keyword evidence="1" id="KW-0503">Monooxygenase</keyword>
<keyword evidence="1" id="KW-0560">Oxidoreductase</keyword>
<organism evidence="1 2">
    <name type="scientific">Amycolatopsis taiwanensis</name>
    <dbReference type="NCBI Taxonomy" id="342230"/>
    <lineage>
        <taxon>Bacteria</taxon>
        <taxon>Bacillati</taxon>
        <taxon>Actinomycetota</taxon>
        <taxon>Actinomycetes</taxon>
        <taxon>Pseudonocardiales</taxon>
        <taxon>Pseudonocardiaceae</taxon>
        <taxon>Amycolatopsis</taxon>
    </lineage>
</organism>
<dbReference type="EMBL" id="BSTI01000017">
    <property type="protein sequence ID" value="GLY69641.1"/>
    <property type="molecule type" value="Genomic_DNA"/>
</dbReference>
<gene>
    <name evidence="1" type="ORF">Atai01_62600</name>
</gene>
<dbReference type="SUPFAM" id="SSF51905">
    <property type="entry name" value="FAD/NAD(P)-binding domain"/>
    <property type="match status" value="1"/>
</dbReference>
<dbReference type="PANTHER" id="PTHR43422:SF3">
    <property type="entry name" value="THIAMINE THIAZOLE SYNTHASE"/>
    <property type="match status" value="1"/>
</dbReference>
<sequence length="479" mass="50894">MSTVTIIGGSLLGLGTAIALADKGHQVEILERAAGPQPSTVDEAFEARRPTVPQGVQSHAFASLGCNLLRDRAEDVLDELLSCGCTEVNLTDHTPPTLAGFTARPEDKDLRMVIARRSTFELAVRRRALARPGVTLSTGKTVRGLLTSGDGQPRVTGVRLEGGETRTSDLVVDASGRRSAAQAWLSEAGLPAPSLRSESCKITYYTRFYRLTAGAPPGPVNRGFGAGGLWDHYTAVLFLGDNNTFSISFGILPDDTALKGLRSEEAFTAAVRATPLLAGWVAPGNSEPISPVYAMGSLDNSLKLPQPGQALVQGFFGIGDSVCTTNPSYGRGVSLGLRHAYLLADLLEDHPVVGDEQAAAFAKQTEQLLLPWWEEAVMNDRGRAAMWEATVGGRPPQRPPAGVVNFGLAVAASTKDEEVWRRVANVMMMLQTPDTLYQDDEIKARIGKVLAAGPPPQLPGAARVDLVEVVANAERVGAP</sequence>